<keyword evidence="3" id="KW-1185">Reference proteome</keyword>
<feature type="region of interest" description="Disordered" evidence="1">
    <location>
        <begin position="528"/>
        <end position="547"/>
    </location>
</feature>
<feature type="compositionally biased region" description="Low complexity" evidence="1">
    <location>
        <begin position="408"/>
        <end position="426"/>
    </location>
</feature>
<comment type="caution">
    <text evidence="2">The sequence shown here is derived from an EMBL/GenBank/DDBJ whole genome shotgun (WGS) entry which is preliminary data.</text>
</comment>
<feature type="region of interest" description="Disordered" evidence="1">
    <location>
        <begin position="138"/>
        <end position="171"/>
    </location>
</feature>
<evidence type="ECO:0008006" key="4">
    <source>
        <dbReference type="Google" id="ProtNLM"/>
    </source>
</evidence>
<evidence type="ECO:0000313" key="2">
    <source>
        <dbReference type="EMBL" id="KAL1895855.1"/>
    </source>
</evidence>
<feature type="region of interest" description="Disordered" evidence="1">
    <location>
        <begin position="347"/>
        <end position="448"/>
    </location>
</feature>
<feature type="compositionally biased region" description="Polar residues" evidence="1">
    <location>
        <begin position="12"/>
        <end position="22"/>
    </location>
</feature>
<dbReference type="Proteomes" id="UP001583186">
    <property type="component" value="Unassembled WGS sequence"/>
</dbReference>
<sequence length="658" mass="70113">MAAVVAQMDVNAPNTSIPSVDSSAVPASDTQDKTVVPSVDTADKPEDITTTTTAPAVGGDAAPVDAELSITLECSLCPKTPKFSDASHLLTHISSKAHLHQKFSTELKAKSDSAASVKLKKFDKWYEDSGIDRLLAERLSAKAKPRPPRRSRASAATATPKPKARKSASAVDFIKRDADAAQSAYRTPDHLPPLAHWNTAPTAGRDNGYAVGRDSAQYLHGTLYNTPDSARQRSGSYSAYPGDANGNGGAIGDKPIIGNYGVGVNLSTAPASEAGVSLVDEVTKLKGVIWPGMDLFDAATIDQKRKRNQRKDDAAISLLKHTSLTVTPTEQVWGPLGDIRKERDIYASPSSVEGSPPSTPPPRNKRKSRGGGRSSAANVAAGNHITPLTMKTEGAENGEPPAKRRNVRGSGARAASAKARSTRSSTQGTIDQPAAATSKPPPPTRETSAEIEEAVYALQGNHKPPPRPTFNVYYEGTTNSQVDPQASLADATHTSFDSILNRPALQQLDSNLAISEGSSYFKTNTTSSHFFAPNGRQSPHLPPYHTMQPPNYANGYQGMTNNTLNPLNTQPRSGGTNNLYPPFDNQMFNPNTGTVPDGTNNATSFHAPPSDNRRMGYGGFGMDATGSPFGYDSQRDPTLRDNSYTDPTFQGTGRLFEM</sequence>
<feature type="compositionally biased region" description="Basic residues" evidence="1">
    <location>
        <begin position="141"/>
        <end position="152"/>
    </location>
</feature>
<feature type="region of interest" description="Disordered" evidence="1">
    <location>
        <begin position="636"/>
        <end position="658"/>
    </location>
</feature>
<reference evidence="2 3" key="1">
    <citation type="journal article" date="2024" name="IMA Fungus">
        <title>IMA Genome - F19 : A genome assembly and annotation guide to empower mycologists, including annotated draft genome sequences of Ceratocystis pirilliformis, Diaporthe australafricana, Fusarium ophioides, Paecilomyces lecythidis, and Sporothrix stenoceras.</title>
        <authorList>
            <person name="Aylward J."/>
            <person name="Wilson A.M."/>
            <person name="Visagie C.M."/>
            <person name="Spraker J."/>
            <person name="Barnes I."/>
            <person name="Buitendag C."/>
            <person name="Ceriani C."/>
            <person name="Del Mar Angel L."/>
            <person name="du Plessis D."/>
            <person name="Fuchs T."/>
            <person name="Gasser K."/>
            <person name="Kramer D."/>
            <person name="Li W."/>
            <person name="Munsamy K."/>
            <person name="Piso A."/>
            <person name="Price J.L."/>
            <person name="Sonnekus B."/>
            <person name="Thomas C."/>
            <person name="van der Nest A."/>
            <person name="van Dijk A."/>
            <person name="van Heerden A."/>
            <person name="van Vuuren N."/>
            <person name="Yilmaz N."/>
            <person name="Duong T.A."/>
            <person name="van der Merwe N.A."/>
            <person name="Wingfield M.J."/>
            <person name="Wingfield B.D."/>
        </authorList>
    </citation>
    <scope>NUCLEOTIDE SEQUENCE [LARGE SCALE GENOMIC DNA]</scope>
    <source>
        <strain evidence="2 3">CMW 5346</strain>
    </source>
</reference>
<feature type="region of interest" description="Disordered" evidence="1">
    <location>
        <begin position="183"/>
        <end position="209"/>
    </location>
</feature>
<proteinExistence type="predicted"/>
<name>A0ABR3Z5E5_9PEZI</name>
<feature type="compositionally biased region" description="Polar residues" evidence="1">
    <location>
        <begin position="225"/>
        <end position="237"/>
    </location>
</feature>
<protein>
    <recommendedName>
        <fullName evidence="4">C2H2-type domain-containing protein</fullName>
    </recommendedName>
</protein>
<dbReference type="EMBL" id="JAWCUI010000025">
    <property type="protein sequence ID" value="KAL1895855.1"/>
    <property type="molecule type" value="Genomic_DNA"/>
</dbReference>
<feature type="region of interest" description="Disordered" evidence="1">
    <location>
        <begin position="1"/>
        <end position="56"/>
    </location>
</feature>
<accession>A0ABR3Z5E5</accession>
<gene>
    <name evidence="2" type="ORF">Sste5346_004952</name>
</gene>
<evidence type="ECO:0000256" key="1">
    <source>
        <dbReference type="SAM" id="MobiDB-lite"/>
    </source>
</evidence>
<feature type="region of interest" description="Disordered" evidence="1">
    <location>
        <begin position="225"/>
        <end position="245"/>
    </location>
</feature>
<feature type="compositionally biased region" description="Polar residues" evidence="1">
    <location>
        <begin position="640"/>
        <end position="651"/>
    </location>
</feature>
<feature type="compositionally biased region" description="Low complexity" evidence="1">
    <location>
        <begin position="374"/>
        <end position="383"/>
    </location>
</feature>
<organism evidence="2 3">
    <name type="scientific">Sporothrix stenoceras</name>
    <dbReference type="NCBI Taxonomy" id="5173"/>
    <lineage>
        <taxon>Eukaryota</taxon>
        <taxon>Fungi</taxon>
        <taxon>Dikarya</taxon>
        <taxon>Ascomycota</taxon>
        <taxon>Pezizomycotina</taxon>
        <taxon>Sordariomycetes</taxon>
        <taxon>Sordariomycetidae</taxon>
        <taxon>Ophiostomatales</taxon>
        <taxon>Ophiostomataceae</taxon>
        <taxon>Sporothrix</taxon>
    </lineage>
</organism>
<evidence type="ECO:0000313" key="3">
    <source>
        <dbReference type="Proteomes" id="UP001583186"/>
    </source>
</evidence>